<sequence>MPTPQSELQSQHDVLEEMSSDDSMKSLEDLDESYIPPKGRVKQQRVQNSNAGTQSNTANHEYLHLKNHWCTNFRSVSSKVLFNDYCNEQCKRLLAKPRCSRLTEAPPVISFLNEKDSSIL</sequence>
<reference evidence="2 3" key="1">
    <citation type="submission" date="2020-04" db="EMBL/GenBank/DDBJ databases">
        <authorList>
            <person name="Wallbank WR R."/>
            <person name="Pardo Diaz C."/>
            <person name="Kozak K."/>
            <person name="Martin S."/>
            <person name="Jiggins C."/>
            <person name="Moest M."/>
            <person name="Warren A I."/>
            <person name="Byers J.R.P. K."/>
            <person name="Montejo-Kovacevich G."/>
            <person name="Yen C E."/>
        </authorList>
    </citation>
    <scope>NUCLEOTIDE SEQUENCE [LARGE SCALE GENOMIC DNA]</scope>
</reference>
<feature type="region of interest" description="Disordered" evidence="1">
    <location>
        <begin position="36"/>
        <end position="55"/>
    </location>
</feature>
<dbReference type="AlphaFoldDB" id="A0A8S1BNF4"/>
<name>A0A8S1BNF4_ARCPL</name>
<evidence type="ECO:0000313" key="2">
    <source>
        <dbReference type="EMBL" id="CAB3260283.1"/>
    </source>
</evidence>
<organism evidence="2 3">
    <name type="scientific">Arctia plantaginis</name>
    <name type="common">Wood tiger moth</name>
    <name type="synonym">Phalaena plantaginis</name>
    <dbReference type="NCBI Taxonomy" id="874455"/>
    <lineage>
        <taxon>Eukaryota</taxon>
        <taxon>Metazoa</taxon>
        <taxon>Ecdysozoa</taxon>
        <taxon>Arthropoda</taxon>
        <taxon>Hexapoda</taxon>
        <taxon>Insecta</taxon>
        <taxon>Pterygota</taxon>
        <taxon>Neoptera</taxon>
        <taxon>Endopterygota</taxon>
        <taxon>Lepidoptera</taxon>
        <taxon>Glossata</taxon>
        <taxon>Ditrysia</taxon>
        <taxon>Noctuoidea</taxon>
        <taxon>Erebidae</taxon>
        <taxon>Arctiinae</taxon>
        <taxon>Arctia</taxon>
    </lineage>
</organism>
<feature type="compositionally biased region" description="Polar residues" evidence="1">
    <location>
        <begin position="44"/>
        <end position="55"/>
    </location>
</feature>
<keyword evidence="3" id="KW-1185">Reference proteome</keyword>
<feature type="compositionally biased region" description="Polar residues" evidence="1">
    <location>
        <begin position="1"/>
        <end position="12"/>
    </location>
</feature>
<evidence type="ECO:0000256" key="1">
    <source>
        <dbReference type="SAM" id="MobiDB-lite"/>
    </source>
</evidence>
<comment type="caution">
    <text evidence="2">The sequence shown here is derived from an EMBL/GenBank/DDBJ whole genome shotgun (WGS) entry which is preliminary data.</text>
</comment>
<dbReference type="Proteomes" id="UP000494106">
    <property type="component" value="Unassembled WGS sequence"/>
</dbReference>
<gene>
    <name evidence="2" type="ORF">APLA_LOCUS17368</name>
</gene>
<accession>A0A8S1BNF4</accession>
<evidence type="ECO:0000313" key="3">
    <source>
        <dbReference type="Proteomes" id="UP000494106"/>
    </source>
</evidence>
<feature type="region of interest" description="Disordered" evidence="1">
    <location>
        <begin position="1"/>
        <end position="31"/>
    </location>
</feature>
<proteinExistence type="predicted"/>
<dbReference type="OrthoDB" id="7388717at2759"/>
<dbReference type="EMBL" id="CADEBC010000733">
    <property type="protein sequence ID" value="CAB3260283.1"/>
    <property type="molecule type" value="Genomic_DNA"/>
</dbReference>
<protein>
    <submittedName>
        <fullName evidence="2">Uncharacterized protein</fullName>
    </submittedName>
</protein>